<accession>A0A1D1ZD84</accession>
<gene>
    <name evidence="2" type="ORF">g.50081</name>
</gene>
<protein>
    <submittedName>
        <fullName evidence="2">Uncharacterized protein</fullName>
    </submittedName>
</protein>
<dbReference type="EMBL" id="GDJX01003155">
    <property type="protein sequence ID" value="JAT64781.1"/>
    <property type="molecule type" value="Transcribed_RNA"/>
</dbReference>
<feature type="compositionally biased region" description="Basic residues" evidence="1">
    <location>
        <begin position="71"/>
        <end position="84"/>
    </location>
</feature>
<reference evidence="2" key="1">
    <citation type="submission" date="2015-07" db="EMBL/GenBank/DDBJ databases">
        <title>Transcriptome Assembly of Anthurium amnicola.</title>
        <authorList>
            <person name="Suzuki J."/>
        </authorList>
    </citation>
    <scope>NUCLEOTIDE SEQUENCE</scope>
</reference>
<feature type="compositionally biased region" description="Low complexity" evidence="1">
    <location>
        <begin position="34"/>
        <end position="44"/>
    </location>
</feature>
<sequence>MADPQTAEPPANGAPAPETLAPAPAPASVPVPAPAAAAAAGLAAKRQRRPSVRLGDIGEQPAAVPHDPFLRRTKQWRVPSHHSHPPPLSFPLKEPSSAPGGWAGKISSRTRPLTNLAPDDGDDAPEIPVVAEDKGFHPGEENLEAA</sequence>
<feature type="compositionally biased region" description="Pro residues" evidence="1">
    <location>
        <begin position="23"/>
        <end position="33"/>
    </location>
</feature>
<evidence type="ECO:0000313" key="2">
    <source>
        <dbReference type="EMBL" id="JAT64781.1"/>
    </source>
</evidence>
<feature type="compositionally biased region" description="Low complexity" evidence="1">
    <location>
        <begin position="8"/>
        <end position="22"/>
    </location>
</feature>
<feature type="region of interest" description="Disordered" evidence="1">
    <location>
        <begin position="1"/>
        <end position="146"/>
    </location>
</feature>
<feature type="non-terminal residue" evidence="2">
    <location>
        <position position="146"/>
    </location>
</feature>
<evidence type="ECO:0000256" key="1">
    <source>
        <dbReference type="SAM" id="MobiDB-lite"/>
    </source>
</evidence>
<proteinExistence type="predicted"/>
<name>A0A1D1ZD84_9ARAE</name>
<dbReference type="AlphaFoldDB" id="A0A1D1ZD84"/>
<feature type="compositionally biased region" description="Basic and acidic residues" evidence="1">
    <location>
        <begin position="131"/>
        <end position="140"/>
    </location>
</feature>
<organism evidence="2">
    <name type="scientific">Anthurium amnicola</name>
    <dbReference type="NCBI Taxonomy" id="1678845"/>
    <lineage>
        <taxon>Eukaryota</taxon>
        <taxon>Viridiplantae</taxon>
        <taxon>Streptophyta</taxon>
        <taxon>Embryophyta</taxon>
        <taxon>Tracheophyta</taxon>
        <taxon>Spermatophyta</taxon>
        <taxon>Magnoliopsida</taxon>
        <taxon>Liliopsida</taxon>
        <taxon>Araceae</taxon>
        <taxon>Pothoideae</taxon>
        <taxon>Potheae</taxon>
        <taxon>Anthurium</taxon>
    </lineage>
</organism>